<evidence type="ECO:0000256" key="5">
    <source>
        <dbReference type="ARBA" id="ARBA00022840"/>
    </source>
</evidence>
<dbReference type="InterPro" id="IPR004344">
    <property type="entry name" value="TTL/TTLL_fam"/>
</dbReference>
<keyword evidence="3" id="KW-0436">Ligase</keyword>
<proteinExistence type="predicted"/>
<dbReference type="EMBL" id="OU963896">
    <property type="protein sequence ID" value="CAH0404636.1"/>
    <property type="molecule type" value="Genomic_DNA"/>
</dbReference>
<evidence type="ECO:0000256" key="4">
    <source>
        <dbReference type="ARBA" id="ARBA00022741"/>
    </source>
</evidence>
<dbReference type="SUPFAM" id="SSF56059">
    <property type="entry name" value="Glutathione synthetase ATP-binding domain-like"/>
    <property type="match status" value="1"/>
</dbReference>
<sequence>MPHRKRKCLKRKKKKLTAHSFPKKKSKSTNSNGIDNESGNGTKRNSIIFNTASHKNVDKCGVNRLLSPFNKFGKFKKRLVNDKKRDMPLQTNNHPTGLSPKEKSYVICSCQTRTSRYLKLKDLASNAIKENKIFSVYGSCNAVRKALLERGWVEKIPPNRMNLTKIRNGTITSKSDIHGELERLLLSNLVEKYNPNFVWNVKEEHYEPPLIDMTKECNPVINKLRTYATWTTKQGLCSSMKRNYWFYIEDIAEVNGPRTYNSCDLGEVDEFAKDYKITACTSLLKWILSMVANNRPVFMESGKISMNVLVFALNRCKEYLFRKQHKDIDRCLVSASSGQWNAFLKKYYRIIAKQDVFKDDKENKLPLYLGYAKFLLKELYKFRPQLSCEGCHNIWIIKPAHCSRGRGIRMASKLAVITDLLNKANAKFVIQKYIEEPLLIHETKFDIRQYYLVTSTYPLVIWMYKDCYLKFSSQKYNLKNYHESIHLTNNAVQRKYKNCKERHAELPQSNMWHSETFKDYLLKIGKNKVWDNIIYPGMKKSITGIMLSCQDTLNVSKNRFELYGCDFILDKEYRPWLIEINSCPDLNHTTPVTGKICPAVVSDIIKVVVDYPSDTKSSTGKFECIYRQPISTPKYGTAADLFVRGYTLSSDYFYKGKIELKESYEDPDTDRENDIRTILSKSKQFYDQDVMISPEDDEERVSNEYESIEMVCCSHNTESENELDVAATVITEQLDEIIDRISSEKNLGNEAMNSNNKPGNSAVKNNLVLLDQIKSVTDINVFLKSTCKDFVLNKVEAGFTFSKLDDRSQEHVERTSEAIISSDYDFNRKITETEILKASYKIINFIDRKEKEYLKRN</sequence>
<dbReference type="Gene3D" id="3.30.470.20">
    <property type="entry name" value="ATP-grasp fold, B domain"/>
    <property type="match status" value="1"/>
</dbReference>
<dbReference type="InterPro" id="IPR051437">
    <property type="entry name" value="TTLL_monoglycylase"/>
</dbReference>
<keyword evidence="8" id="KW-1185">Reference proteome</keyword>
<evidence type="ECO:0000256" key="2">
    <source>
        <dbReference type="ARBA" id="ARBA00022490"/>
    </source>
</evidence>
<dbReference type="Proteomes" id="UP001153292">
    <property type="component" value="Chromosome 3"/>
</dbReference>
<keyword evidence="5" id="KW-0067">ATP-binding</keyword>
<gene>
    <name evidence="7" type="ORF">CHILSU_LOCUS7982</name>
</gene>
<evidence type="ECO:0000313" key="8">
    <source>
        <dbReference type="Proteomes" id="UP001153292"/>
    </source>
</evidence>
<evidence type="ECO:0000313" key="7">
    <source>
        <dbReference type="EMBL" id="CAH0404636.1"/>
    </source>
</evidence>
<dbReference type="Pfam" id="PF03133">
    <property type="entry name" value="TTL"/>
    <property type="match status" value="1"/>
</dbReference>
<feature type="compositionally biased region" description="Basic residues" evidence="6">
    <location>
        <begin position="1"/>
        <end position="27"/>
    </location>
</feature>
<evidence type="ECO:0000256" key="6">
    <source>
        <dbReference type="SAM" id="MobiDB-lite"/>
    </source>
</evidence>
<feature type="compositionally biased region" description="Polar residues" evidence="6">
    <location>
        <begin position="28"/>
        <end position="43"/>
    </location>
</feature>
<organism evidence="7 8">
    <name type="scientific">Chilo suppressalis</name>
    <name type="common">Asiatic rice borer moth</name>
    <dbReference type="NCBI Taxonomy" id="168631"/>
    <lineage>
        <taxon>Eukaryota</taxon>
        <taxon>Metazoa</taxon>
        <taxon>Ecdysozoa</taxon>
        <taxon>Arthropoda</taxon>
        <taxon>Hexapoda</taxon>
        <taxon>Insecta</taxon>
        <taxon>Pterygota</taxon>
        <taxon>Neoptera</taxon>
        <taxon>Endopterygota</taxon>
        <taxon>Lepidoptera</taxon>
        <taxon>Glossata</taxon>
        <taxon>Ditrysia</taxon>
        <taxon>Pyraloidea</taxon>
        <taxon>Crambidae</taxon>
        <taxon>Crambinae</taxon>
        <taxon>Chilo</taxon>
    </lineage>
</organism>
<protein>
    <recommendedName>
        <fullName evidence="9">Tubulin glycylase 3A-like</fullName>
    </recommendedName>
</protein>
<comment type="subcellular location">
    <subcellularLocation>
        <location evidence="1">Cytoplasm</location>
    </subcellularLocation>
</comment>
<evidence type="ECO:0008006" key="9">
    <source>
        <dbReference type="Google" id="ProtNLM"/>
    </source>
</evidence>
<evidence type="ECO:0000256" key="1">
    <source>
        <dbReference type="ARBA" id="ARBA00004496"/>
    </source>
</evidence>
<dbReference type="PANTHER" id="PTHR45870">
    <property type="entry name" value="TUBULIN MONOGLYCYLASE TTLL3"/>
    <property type="match status" value="1"/>
</dbReference>
<dbReference type="PANTHER" id="PTHR45870:SF2">
    <property type="entry name" value="TUBULIN MONOGLYCYLASE TTLL3"/>
    <property type="match status" value="1"/>
</dbReference>
<name>A0ABN8B836_CHISP</name>
<keyword evidence="4" id="KW-0547">Nucleotide-binding</keyword>
<feature type="region of interest" description="Disordered" evidence="6">
    <location>
        <begin position="1"/>
        <end position="43"/>
    </location>
</feature>
<keyword evidence="2" id="KW-0963">Cytoplasm</keyword>
<reference evidence="7" key="1">
    <citation type="submission" date="2021-12" db="EMBL/GenBank/DDBJ databases">
        <authorList>
            <person name="King R."/>
        </authorList>
    </citation>
    <scope>NUCLEOTIDE SEQUENCE</scope>
</reference>
<evidence type="ECO:0000256" key="3">
    <source>
        <dbReference type="ARBA" id="ARBA00022598"/>
    </source>
</evidence>
<accession>A0ABN8B836</accession>
<dbReference type="PROSITE" id="PS51221">
    <property type="entry name" value="TTL"/>
    <property type="match status" value="1"/>
</dbReference>